<comment type="similarity">
    <text evidence="2 7">Belongs to the group II decarboxylase family.</text>
</comment>
<keyword evidence="3" id="KW-0210">Decarboxylase</keyword>
<reference evidence="10" key="1">
    <citation type="journal article" date="2018" name="Nat. Microbiol.">
        <title>Leveraging single-cell genomics to expand the fungal tree of life.</title>
        <authorList>
            <person name="Ahrendt S.R."/>
            <person name="Quandt C.A."/>
            <person name="Ciobanu D."/>
            <person name="Clum A."/>
            <person name="Salamov A."/>
            <person name="Andreopoulos B."/>
            <person name="Cheng J.F."/>
            <person name="Woyke T."/>
            <person name="Pelin A."/>
            <person name="Henrissat B."/>
            <person name="Reynolds N.K."/>
            <person name="Benny G.L."/>
            <person name="Smith M.E."/>
            <person name="James T.Y."/>
            <person name="Grigoriev I.V."/>
        </authorList>
    </citation>
    <scope>NUCLEOTIDE SEQUENCE [LARGE SCALE GENOMIC DNA]</scope>
    <source>
        <strain evidence="10">RSA 468</strain>
    </source>
</reference>
<evidence type="ECO:0000313" key="9">
    <source>
        <dbReference type="EMBL" id="RKP38503.1"/>
    </source>
</evidence>
<sequence length="527" mass="58378">MDAEEFRKHGHEAVEAIVAYMENINDRPVRSQVAPNYLRQSVPKHAPKEPEDFDQVMKDFNSDIMPGITHWHSGKFCAYYPTAFSYPSMLGEMYMAMLGVNASTWAASPAATELEYITMDWVAKLIGLSDAFLNTGKGGGVIQNSASDATLLVMAAARTRILDHLSTQETIDPHVAATKLVAYSSDQTHSSCQKAAKILGLRFRALPTRDDCILRGDVVRQAMREDIAQGLIPCYITVTIGTTSTGAVDDITSIVEACKDTQVWVHVDAAYAGSAMVCPEFRHFMKGVDQVDSFDFNMHKWLLIHFDCSCLFVKDRGLLVRISTGAPDARATTNPTPSTTLSDTPDLRPQSLEVGGTESGESTTTTTRVESLTDFGPSTNRRFRALRLWFTIRSYGQSGLQNFIRNHINLMRYFQTFLAADGRFEVLTPVHFSLIGLRLNPELCQRVDLGMGGVPDKSNPELRNNAANARLHGMINEAGVFLTKSDLHGKTFIRVSIGAFKSNRESVEHIWSVIQQSTDQMLLTPPQ</sequence>
<dbReference type="STRING" id="215637.A0A4P9ZXV7"/>
<keyword evidence="10" id="KW-1185">Reference proteome</keyword>
<feature type="modified residue" description="N6-(pyridoxal phosphate)lysine" evidence="6">
    <location>
        <position position="300"/>
    </location>
</feature>
<keyword evidence="5 7" id="KW-0456">Lyase</keyword>
<dbReference type="Gene3D" id="3.90.1150.10">
    <property type="entry name" value="Aspartate Aminotransferase, domain 1"/>
    <property type="match status" value="1"/>
</dbReference>
<dbReference type="PRINTS" id="PR00800">
    <property type="entry name" value="YHDCRBOXLASE"/>
</dbReference>
<evidence type="ECO:0000256" key="4">
    <source>
        <dbReference type="ARBA" id="ARBA00022898"/>
    </source>
</evidence>
<evidence type="ECO:0000256" key="7">
    <source>
        <dbReference type="RuleBase" id="RU000382"/>
    </source>
</evidence>
<dbReference type="PANTHER" id="PTHR11999:SF70">
    <property type="entry name" value="MIP05841P"/>
    <property type="match status" value="1"/>
</dbReference>
<feature type="compositionally biased region" description="Low complexity" evidence="8">
    <location>
        <begin position="332"/>
        <end position="344"/>
    </location>
</feature>
<evidence type="ECO:0000256" key="1">
    <source>
        <dbReference type="ARBA" id="ARBA00001933"/>
    </source>
</evidence>
<evidence type="ECO:0000256" key="6">
    <source>
        <dbReference type="PIRSR" id="PIRSR602129-50"/>
    </source>
</evidence>
<dbReference type="PROSITE" id="PS00392">
    <property type="entry name" value="DDC_GAD_HDC_YDC"/>
    <property type="match status" value="1"/>
</dbReference>
<dbReference type="Gene3D" id="3.40.640.10">
    <property type="entry name" value="Type I PLP-dependent aspartate aminotransferase-like (Major domain)"/>
    <property type="match status" value="1"/>
</dbReference>
<dbReference type="GO" id="GO:0006520">
    <property type="term" value="P:amino acid metabolic process"/>
    <property type="evidence" value="ECO:0007669"/>
    <property type="project" value="InterPro"/>
</dbReference>
<dbReference type="GO" id="GO:0016831">
    <property type="term" value="F:carboxy-lyase activity"/>
    <property type="evidence" value="ECO:0007669"/>
    <property type="project" value="UniProtKB-KW"/>
</dbReference>
<evidence type="ECO:0000256" key="8">
    <source>
        <dbReference type="SAM" id="MobiDB-lite"/>
    </source>
</evidence>
<gene>
    <name evidence="9" type="ORF">BJ085DRAFT_18507</name>
</gene>
<dbReference type="GO" id="GO:0005737">
    <property type="term" value="C:cytoplasm"/>
    <property type="evidence" value="ECO:0007669"/>
    <property type="project" value="TreeGrafter"/>
</dbReference>
<accession>A0A4P9ZXV7</accession>
<dbReference type="InterPro" id="IPR021115">
    <property type="entry name" value="Pyridoxal-P_BS"/>
</dbReference>
<keyword evidence="4 6" id="KW-0663">Pyridoxal phosphate</keyword>
<dbReference type="EMBL" id="ML002360">
    <property type="protein sequence ID" value="RKP38503.1"/>
    <property type="molecule type" value="Genomic_DNA"/>
</dbReference>
<dbReference type="InterPro" id="IPR015422">
    <property type="entry name" value="PyrdxlP-dep_Trfase_small"/>
</dbReference>
<dbReference type="Pfam" id="PF00282">
    <property type="entry name" value="Pyridoxal_deC"/>
    <property type="match status" value="2"/>
</dbReference>
<evidence type="ECO:0000256" key="2">
    <source>
        <dbReference type="ARBA" id="ARBA00009533"/>
    </source>
</evidence>
<dbReference type="InterPro" id="IPR015421">
    <property type="entry name" value="PyrdxlP-dep_Trfase_major"/>
</dbReference>
<feature type="region of interest" description="Disordered" evidence="8">
    <location>
        <begin position="328"/>
        <end position="373"/>
    </location>
</feature>
<comment type="cofactor">
    <cofactor evidence="1 6 7">
        <name>pyridoxal 5'-phosphate</name>
        <dbReference type="ChEBI" id="CHEBI:597326"/>
    </cofactor>
</comment>
<dbReference type="GO" id="GO:0016740">
    <property type="term" value="F:transferase activity"/>
    <property type="evidence" value="ECO:0007669"/>
    <property type="project" value="UniProtKB-KW"/>
</dbReference>
<dbReference type="InterPro" id="IPR010977">
    <property type="entry name" value="Aromatic_deC"/>
</dbReference>
<dbReference type="PANTHER" id="PTHR11999">
    <property type="entry name" value="GROUP II PYRIDOXAL-5-PHOSPHATE DECARBOXYLASE"/>
    <property type="match status" value="1"/>
</dbReference>
<dbReference type="GO" id="GO:0019752">
    <property type="term" value="P:carboxylic acid metabolic process"/>
    <property type="evidence" value="ECO:0007669"/>
    <property type="project" value="InterPro"/>
</dbReference>
<feature type="compositionally biased region" description="Low complexity" evidence="8">
    <location>
        <begin position="351"/>
        <end position="373"/>
    </location>
</feature>
<dbReference type="InterPro" id="IPR015424">
    <property type="entry name" value="PyrdxlP-dep_Trfase"/>
</dbReference>
<organism evidence="9 10">
    <name type="scientific">Dimargaris cristalligena</name>
    <dbReference type="NCBI Taxonomy" id="215637"/>
    <lineage>
        <taxon>Eukaryota</taxon>
        <taxon>Fungi</taxon>
        <taxon>Fungi incertae sedis</taxon>
        <taxon>Zoopagomycota</taxon>
        <taxon>Kickxellomycotina</taxon>
        <taxon>Dimargaritomycetes</taxon>
        <taxon>Dimargaritales</taxon>
        <taxon>Dimargaritaceae</taxon>
        <taxon>Dimargaris</taxon>
    </lineage>
</organism>
<dbReference type="GO" id="GO:0030170">
    <property type="term" value="F:pyridoxal phosphate binding"/>
    <property type="evidence" value="ECO:0007669"/>
    <property type="project" value="InterPro"/>
</dbReference>
<proteinExistence type="inferred from homology"/>
<dbReference type="AlphaFoldDB" id="A0A4P9ZXV7"/>
<protein>
    <submittedName>
        <fullName evidence="9">Pyridoxal phosphate-dependent transferase</fullName>
    </submittedName>
</protein>
<dbReference type="SUPFAM" id="SSF53383">
    <property type="entry name" value="PLP-dependent transferases"/>
    <property type="match status" value="1"/>
</dbReference>
<evidence type="ECO:0000256" key="3">
    <source>
        <dbReference type="ARBA" id="ARBA00022793"/>
    </source>
</evidence>
<dbReference type="Gene3D" id="1.20.1340.10">
    <property type="entry name" value="dopa decarboxylase, N-terminal domain"/>
    <property type="match status" value="1"/>
</dbReference>
<keyword evidence="9" id="KW-0808">Transferase</keyword>
<dbReference type="Proteomes" id="UP000268162">
    <property type="component" value="Unassembled WGS sequence"/>
</dbReference>
<dbReference type="InterPro" id="IPR002129">
    <property type="entry name" value="PyrdxlP-dep_de-COase"/>
</dbReference>
<name>A0A4P9ZXV7_9FUNG</name>
<evidence type="ECO:0000313" key="10">
    <source>
        <dbReference type="Proteomes" id="UP000268162"/>
    </source>
</evidence>
<evidence type="ECO:0000256" key="5">
    <source>
        <dbReference type="ARBA" id="ARBA00023239"/>
    </source>
</evidence>